<protein>
    <submittedName>
        <fullName evidence="8">MFS transporter</fullName>
    </submittedName>
</protein>
<keyword evidence="9" id="KW-1185">Reference proteome</keyword>
<dbReference type="SUPFAM" id="SSF103473">
    <property type="entry name" value="MFS general substrate transporter"/>
    <property type="match status" value="1"/>
</dbReference>
<evidence type="ECO:0000256" key="2">
    <source>
        <dbReference type="ARBA" id="ARBA00022692"/>
    </source>
</evidence>
<feature type="transmembrane region" description="Helical" evidence="6">
    <location>
        <begin position="407"/>
        <end position="436"/>
    </location>
</feature>
<proteinExistence type="predicted"/>
<name>A0ABV6V1W8_9ACTN</name>
<evidence type="ECO:0000313" key="9">
    <source>
        <dbReference type="Proteomes" id="UP001592528"/>
    </source>
</evidence>
<dbReference type="EMBL" id="JBHEZZ010000056">
    <property type="protein sequence ID" value="MFC1407631.1"/>
    <property type="molecule type" value="Genomic_DNA"/>
</dbReference>
<feature type="transmembrane region" description="Helical" evidence="6">
    <location>
        <begin position="285"/>
        <end position="310"/>
    </location>
</feature>
<feature type="domain" description="Major facilitator superfamily (MFS) profile" evidence="7">
    <location>
        <begin position="23"/>
        <end position="472"/>
    </location>
</feature>
<dbReference type="CDD" id="cd17321">
    <property type="entry name" value="MFS_MMR_MDR_like"/>
    <property type="match status" value="1"/>
</dbReference>
<evidence type="ECO:0000259" key="7">
    <source>
        <dbReference type="PROSITE" id="PS50850"/>
    </source>
</evidence>
<feature type="transmembrane region" description="Helical" evidence="6">
    <location>
        <begin position="148"/>
        <end position="172"/>
    </location>
</feature>
<dbReference type="Gene3D" id="1.20.1720.10">
    <property type="entry name" value="Multidrug resistance protein D"/>
    <property type="match status" value="1"/>
</dbReference>
<keyword evidence="4 6" id="KW-0472">Membrane</keyword>
<dbReference type="PROSITE" id="PS50850">
    <property type="entry name" value="MFS"/>
    <property type="match status" value="1"/>
</dbReference>
<keyword evidence="3 6" id="KW-1133">Transmembrane helix</keyword>
<evidence type="ECO:0000256" key="4">
    <source>
        <dbReference type="ARBA" id="ARBA00023136"/>
    </source>
</evidence>
<dbReference type="Gene3D" id="1.20.1250.20">
    <property type="entry name" value="MFS general substrate transporter like domains"/>
    <property type="match status" value="1"/>
</dbReference>
<keyword evidence="2 6" id="KW-0812">Transmembrane</keyword>
<feature type="transmembrane region" description="Helical" evidence="6">
    <location>
        <begin position="316"/>
        <end position="334"/>
    </location>
</feature>
<dbReference type="PRINTS" id="PR01036">
    <property type="entry name" value="TCRTETB"/>
</dbReference>
<feature type="transmembrane region" description="Helical" evidence="6">
    <location>
        <begin position="442"/>
        <end position="468"/>
    </location>
</feature>
<accession>A0ABV6V1W8</accession>
<evidence type="ECO:0000256" key="1">
    <source>
        <dbReference type="ARBA" id="ARBA00004651"/>
    </source>
</evidence>
<feature type="transmembrane region" description="Helical" evidence="6">
    <location>
        <begin position="90"/>
        <end position="108"/>
    </location>
</feature>
<dbReference type="InterPro" id="IPR036259">
    <property type="entry name" value="MFS_trans_sf"/>
</dbReference>
<dbReference type="RefSeq" id="WP_198037694.1">
    <property type="nucleotide sequence ID" value="NZ_JBHEZZ010000056.1"/>
</dbReference>
<dbReference type="Proteomes" id="UP001592528">
    <property type="component" value="Unassembled WGS sequence"/>
</dbReference>
<feature type="transmembrane region" description="Helical" evidence="6">
    <location>
        <begin position="378"/>
        <end position="395"/>
    </location>
</feature>
<gene>
    <name evidence="8" type="ORF">ACEZDJ_40820</name>
</gene>
<dbReference type="InterPro" id="IPR020846">
    <property type="entry name" value="MFS_dom"/>
</dbReference>
<dbReference type="PANTHER" id="PTHR42718">
    <property type="entry name" value="MAJOR FACILITATOR SUPERFAMILY MULTIDRUG TRANSPORTER MFSC"/>
    <property type="match status" value="1"/>
</dbReference>
<comment type="subcellular location">
    <subcellularLocation>
        <location evidence="1">Cell membrane</location>
        <topology evidence="1">Multi-pass membrane protein</topology>
    </subcellularLocation>
</comment>
<dbReference type="Pfam" id="PF07690">
    <property type="entry name" value="MFS_1"/>
    <property type="match status" value="1"/>
</dbReference>
<keyword evidence="5" id="KW-0046">Antibiotic resistance</keyword>
<feature type="transmembrane region" description="Helical" evidence="6">
    <location>
        <begin position="21"/>
        <end position="45"/>
    </location>
</feature>
<evidence type="ECO:0000313" key="8">
    <source>
        <dbReference type="EMBL" id="MFC1407631.1"/>
    </source>
</evidence>
<evidence type="ECO:0000256" key="5">
    <source>
        <dbReference type="ARBA" id="ARBA00023251"/>
    </source>
</evidence>
<sequence length="479" mass="48821">MTAAVVHGAARGRARRGLPPVAVGAVVLCGQAMASLDTAIVNVGAPQIQQDLHLSGAALQAALFGYVLVYAVGMVTGARLGTRWGPGRTFVWGIAVFTTASLACGLALDPAMLIAARAVQGAGAALLVPQVLSLLQSTFQGEARRRSLALYATVLAVGVALGQVLGGALVSADLFGSGWRPIFLVNLPVGVAVLLVAARRMPAEAARAHAALDVAGAGLLAASVLALVLPLTFGAGAGWPWWCWPVLAAGPAGLAAFHRYERRLAAVGGRPLVHPDLLGRRDVRLGLAGAFVLMACYGGLLFTIALHLQYDLHDSALRSGLTFAFYAFGFAAASQTWPRLPASWHPHLPGAALALFAGATAVLAWTCQGGRWPWPADALLVLAGAGHGSGFGALVRRMVERAPAEHAASIGGVLSTVTQLAVVTGIAALGTLYLAVPSMGTALPALTLVLLVCAAATAVTGAALHVLGTRPAGAEVTRR</sequence>
<organism evidence="8 9">
    <name type="scientific">Streptacidiphilus cavernicola</name>
    <dbReference type="NCBI Taxonomy" id="3342716"/>
    <lineage>
        <taxon>Bacteria</taxon>
        <taxon>Bacillati</taxon>
        <taxon>Actinomycetota</taxon>
        <taxon>Actinomycetes</taxon>
        <taxon>Kitasatosporales</taxon>
        <taxon>Streptomycetaceae</taxon>
        <taxon>Streptacidiphilus</taxon>
    </lineage>
</organism>
<feature type="transmembrane region" description="Helical" evidence="6">
    <location>
        <begin position="210"/>
        <end position="233"/>
    </location>
</feature>
<evidence type="ECO:0000256" key="6">
    <source>
        <dbReference type="SAM" id="Phobius"/>
    </source>
</evidence>
<comment type="caution">
    <text evidence="8">The sequence shown here is derived from an EMBL/GenBank/DDBJ whole genome shotgun (WGS) entry which is preliminary data.</text>
</comment>
<feature type="transmembrane region" description="Helical" evidence="6">
    <location>
        <begin position="114"/>
        <end position="136"/>
    </location>
</feature>
<feature type="transmembrane region" description="Helical" evidence="6">
    <location>
        <begin position="346"/>
        <end position="366"/>
    </location>
</feature>
<feature type="transmembrane region" description="Helical" evidence="6">
    <location>
        <begin position="178"/>
        <end position="198"/>
    </location>
</feature>
<feature type="transmembrane region" description="Helical" evidence="6">
    <location>
        <begin position="239"/>
        <end position="257"/>
    </location>
</feature>
<reference evidence="8 9" key="1">
    <citation type="submission" date="2024-09" db="EMBL/GenBank/DDBJ databases">
        <authorList>
            <person name="Lee S.D."/>
        </authorList>
    </citation>
    <scope>NUCLEOTIDE SEQUENCE [LARGE SCALE GENOMIC DNA]</scope>
    <source>
        <strain evidence="8 9">N1-5</strain>
    </source>
</reference>
<feature type="transmembrane region" description="Helical" evidence="6">
    <location>
        <begin position="57"/>
        <end position="78"/>
    </location>
</feature>
<dbReference type="PANTHER" id="PTHR42718:SF39">
    <property type="entry name" value="ACTINORHODIN TRANSPORTER-RELATED"/>
    <property type="match status" value="1"/>
</dbReference>
<dbReference type="InterPro" id="IPR011701">
    <property type="entry name" value="MFS"/>
</dbReference>
<evidence type="ECO:0000256" key="3">
    <source>
        <dbReference type="ARBA" id="ARBA00022989"/>
    </source>
</evidence>